<dbReference type="AlphaFoldDB" id="A0A075TZX5"/>
<feature type="transmembrane region" description="Helical" evidence="5">
    <location>
        <begin position="373"/>
        <end position="396"/>
    </location>
</feature>
<gene>
    <name evidence="6" type="ORF">WS74_0992</name>
</gene>
<evidence type="ECO:0000256" key="1">
    <source>
        <dbReference type="ARBA" id="ARBA00004141"/>
    </source>
</evidence>
<accession>A0A075TZX5</accession>
<feature type="transmembrane region" description="Helical" evidence="5">
    <location>
        <begin position="140"/>
        <end position="160"/>
    </location>
</feature>
<dbReference type="RefSeq" id="WP_009496107.1">
    <property type="nucleotide sequence ID" value="NZ_CP009223.1"/>
</dbReference>
<feature type="transmembrane region" description="Helical" evidence="5">
    <location>
        <begin position="408"/>
        <end position="426"/>
    </location>
</feature>
<evidence type="ECO:0000313" key="7">
    <source>
        <dbReference type="Proteomes" id="UP000029079"/>
    </source>
</evidence>
<keyword evidence="7" id="KW-1185">Reference proteome</keyword>
<evidence type="ECO:0000256" key="5">
    <source>
        <dbReference type="SAM" id="Phobius"/>
    </source>
</evidence>
<proteinExistence type="predicted"/>
<dbReference type="PANTHER" id="PTHR47704">
    <property type="entry name" value="POTASSIUM TRANSPORTER KIMA"/>
    <property type="match status" value="1"/>
</dbReference>
<dbReference type="KEGG" id="wci:WS105_0988"/>
<name>A0A075TZX5_9LACO</name>
<feature type="transmembrane region" description="Helical" evidence="5">
    <location>
        <begin position="297"/>
        <end position="326"/>
    </location>
</feature>
<dbReference type="InterPro" id="IPR053153">
    <property type="entry name" value="APC_K+_Transporter"/>
</dbReference>
<protein>
    <submittedName>
        <fullName evidence="6">APC family amino acid-polyamine-organocation transporter</fullName>
    </submittedName>
</protein>
<feature type="transmembrane region" description="Helical" evidence="5">
    <location>
        <begin position="432"/>
        <end position="451"/>
    </location>
</feature>
<keyword evidence="2 5" id="KW-0812">Transmembrane</keyword>
<dbReference type="Gene3D" id="1.20.1740.10">
    <property type="entry name" value="Amino acid/polyamine transporter I"/>
    <property type="match status" value="1"/>
</dbReference>
<dbReference type="InterPro" id="IPR002293">
    <property type="entry name" value="AA/rel_permease1"/>
</dbReference>
<sequence>MWRYLKRLVIGKPLKTLDEGSQKLSRGKALALLSSDALSSVAYGTEQIITALLMAGTVALWWQLPIAGLVLLLLAAITLSYRQIIHAYPGGGGAYRVTAKNWGQKAGLVAGGSLLVDYTLTVAVSVASGTEAITSALPGLRPYSVLIAIGLILLLMALNLRGVRESAGFLTIPVFFFIAMVVLMIGMGLYNIVTGQVTYNATAAVGTSFGSASIVLFMRAFSSGSSSLTGVEAISNAVPNFKEPKAKNAAATLSIMALILAFFFAGITFLSYWYGIVPREEVTVLSQIGMVTFGHGVLFYLFQLATALILAVAANTGFSAFPQLAYNLAKDKYMPHIYLDKGDRLSYSNGIVSLALGAIALVLIFQGSTEQLIPLYAIGVFVPFTLSQSGMLRHWLREREGHWRLKMTVNFIGALISGILVISLFLLRFDVIWPYLVVMPVLMGIFWRIHLHYVNVADELRVMAKERVERHRYSGSTVVILVSNLTKVTVGAVDYAKSIGDQVIAMHVSFDSNPQKERDLGVKFKKEFPDVRYVDIHSSYRSITEPAVRFVDEISKNAKERNHSVTILIPSFVPRHGWQNALHNQNSMRLHNALASRDVAVSIYYYHLKH</sequence>
<keyword evidence="4 5" id="KW-0472">Membrane</keyword>
<dbReference type="Proteomes" id="UP000029079">
    <property type="component" value="Chromosome"/>
</dbReference>
<evidence type="ECO:0000256" key="2">
    <source>
        <dbReference type="ARBA" id="ARBA00022692"/>
    </source>
</evidence>
<feature type="transmembrane region" description="Helical" evidence="5">
    <location>
        <begin position="167"/>
        <end position="193"/>
    </location>
</feature>
<dbReference type="STRING" id="759620.WS105_0988"/>
<feature type="transmembrane region" description="Helical" evidence="5">
    <location>
        <begin position="250"/>
        <end position="277"/>
    </location>
</feature>
<feature type="transmembrane region" description="Helical" evidence="5">
    <location>
        <begin position="106"/>
        <end position="128"/>
    </location>
</feature>
<feature type="transmembrane region" description="Helical" evidence="5">
    <location>
        <begin position="60"/>
        <end position="81"/>
    </location>
</feature>
<dbReference type="Pfam" id="PF13520">
    <property type="entry name" value="AA_permease_2"/>
    <property type="match status" value="1"/>
</dbReference>
<dbReference type="KEGG" id="wce:WS08_0926"/>
<evidence type="ECO:0000256" key="4">
    <source>
        <dbReference type="ARBA" id="ARBA00023136"/>
    </source>
</evidence>
<feature type="transmembrane region" description="Helical" evidence="5">
    <location>
        <begin position="199"/>
        <end position="218"/>
    </location>
</feature>
<dbReference type="PANTHER" id="PTHR47704:SF1">
    <property type="entry name" value="POTASSIUM TRANSPORTER KIMA"/>
    <property type="match status" value="1"/>
</dbReference>
<dbReference type="KEGG" id="wct:WS74_0992"/>
<feature type="transmembrane region" description="Helical" evidence="5">
    <location>
        <begin position="347"/>
        <end position="367"/>
    </location>
</feature>
<dbReference type="EMBL" id="CP009223">
    <property type="protein sequence ID" value="AIM63244.1"/>
    <property type="molecule type" value="Genomic_DNA"/>
</dbReference>
<dbReference type="GO" id="GO:0016020">
    <property type="term" value="C:membrane"/>
    <property type="evidence" value="ECO:0007669"/>
    <property type="project" value="UniProtKB-SubCell"/>
</dbReference>
<dbReference type="PATRIC" id="fig|759620.7.peg.952"/>
<evidence type="ECO:0000256" key="3">
    <source>
        <dbReference type="ARBA" id="ARBA00022989"/>
    </source>
</evidence>
<evidence type="ECO:0000313" key="6">
    <source>
        <dbReference type="EMBL" id="AIM63244.1"/>
    </source>
</evidence>
<dbReference type="GO" id="GO:0022857">
    <property type="term" value="F:transmembrane transporter activity"/>
    <property type="evidence" value="ECO:0007669"/>
    <property type="project" value="InterPro"/>
</dbReference>
<keyword evidence="3 5" id="KW-1133">Transmembrane helix</keyword>
<dbReference type="OrthoDB" id="9759676at2"/>
<reference evidence="7" key="2">
    <citation type="submission" date="2014-08" db="EMBL/GenBank/DDBJ databases">
        <title>Complete genome of Weissella ceti strain WS74 isolated from diseased rainbow trout in Brazil.</title>
        <authorList>
            <person name="Figueiredo H.C.P."/>
            <person name="Leal C.A.G."/>
            <person name="Pereira F.L."/>
            <person name="Soares S.C."/>
            <person name="Dorella F.A."/>
            <person name="Carvalho A.F."/>
            <person name="Azevedo V.A.C."/>
        </authorList>
    </citation>
    <scope>NUCLEOTIDE SEQUENCE [LARGE SCALE GENOMIC DNA]</scope>
    <source>
        <strain evidence="7">WS74</strain>
    </source>
</reference>
<organism evidence="6 7">
    <name type="scientific">Weissella ceti</name>
    <dbReference type="NCBI Taxonomy" id="759620"/>
    <lineage>
        <taxon>Bacteria</taxon>
        <taxon>Bacillati</taxon>
        <taxon>Bacillota</taxon>
        <taxon>Bacilli</taxon>
        <taxon>Lactobacillales</taxon>
        <taxon>Lactobacillaceae</taxon>
        <taxon>Weissella</taxon>
    </lineage>
</organism>
<reference evidence="6 7" key="1">
    <citation type="journal article" date="2014" name="Genome Announc.">
        <title>Complete Genome Sequences of Fish Pathogenic Weissella ceti Strains WS74 and WS105.</title>
        <authorList>
            <person name="Figueiredo H.C."/>
            <person name="Leal C.A."/>
            <person name="Dorella F.A."/>
            <person name="Carvalho A.F."/>
            <person name="Soares S.C."/>
            <person name="Pereira F.L."/>
            <person name="Azevedo V.A."/>
        </authorList>
    </citation>
    <scope>NUCLEOTIDE SEQUENCE [LARGE SCALE GENOMIC DNA]</scope>
    <source>
        <strain evidence="6 7">WS74</strain>
    </source>
</reference>
<comment type="subcellular location">
    <subcellularLocation>
        <location evidence="1">Membrane</location>
        <topology evidence="1">Multi-pass membrane protein</topology>
    </subcellularLocation>
</comment>